<proteinExistence type="predicted"/>
<reference evidence="1" key="1">
    <citation type="submission" date="2016-06" db="UniProtKB">
        <authorList>
            <consortium name="WormBaseParasite"/>
        </authorList>
    </citation>
    <scope>IDENTIFICATION</scope>
</reference>
<accession>A0A183E6Z7</accession>
<protein>
    <submittedName>
        <fullName evidence="1">Protein-tyrosine-phosphatase</fullName>
    </submittedName>
</protein>
<name>A0A183E6Z7_9BILA</name>
<sequence length="86" mass="9106">LQHSFPQLVAPATSSTPALSRFATAQSSFYATSTTNATNLISKDDKFKPDPQGYCSTATAHPLNSGGHPQQAAGFSLQTYQYNGPL</sequence>
<evidence type="ECO:0000313" key="1">
    <source>
        <dbReference type="WBParaSite" id="GPUH_0001676001-mRNA-1"/>
    </source>
</evidence>
<dbReference type="WBParaSite" id="GPUH_0001676001-mRNA-1">
    <property type="protein sequence ID" value="GPUH_0001676001-mRNA-1"/>
    <property type="gene ID" value="GPUH_0001676001"/>
</dbReference>
<organism evidence="1">
    <name type="scientific">Gongylonema pulchrum</name>
    <dbReference type="NCBI Taxonomy" id="637853"/>
    <lineage>
        <taxon>Eukaryota</taxon>
        <taxon>Metazoa</taxon>
        <taxon>Ecdysozoa</taxon>
        <taxon>Nematoda</taxon>
        <taxon>Chromadorea</taxon>
        <taxon>Rhabditida</taxon>
        <taxon>Spirurina</taxon>
        <taxon>Spiruromorpha</taxon>
        <taxon>Spiruroidea</taxon>
        <taxon>Gongylonematidae</taxon>
        <taxon>Gongylonema</taxon>
    </lineage>
</organism>
<dbReference type="AlphaFoldDB" id="A0A183E6Z7"/>